<dbReference type="VEuPathDB" id="TriTrypDB:ECC02_000350"/>
<gene>
    <name evidence="8" type="ORF">ECC02_000350</name>
</gene>
<dbReference type="InterPro" id="IPR008271">
    <property type="entry name" value="Ser/Thr_kinase_AS"/>
</dbReference>
<feature type="binding site" evidence="4">
    <location>
        <position position="122"/>
    </location>
    <ligand>
        <name>ATP</name>
        <dbReference type="ChEBI" id="CHEBI:30616"/>
    </ligand>
</feature>
<keyword evidence="5" id="KW-0723">Serine/threonine-protein kinase</keyword>
<dbReference type="PANTHER" id="PTHR11909">
    <property type="entry name" value="CASEIN KINASE-RELATED"/>
    <property type="match status" value="1"/>
</dbReference>
<evidence type="ECO:0000313" key="8">
    <source>
        <dbReference type="EMBL" id="KAF5226849.1"/>
    </source>
</evidence>
<dbReference type="FunFam" id="1.10.510.10:FF:001123">
    <property type="entry name" value="CK1/CK1/CK1-D protein kinase"/>
    <property type="match status" value="1"/>
</dbReference>
<dbReference type="GO" id="GO:0005524">
    <property type="term" value="F:ATP binding"/>
    <property type="evidence" value="ECO:0007669"/>
    <property type="project" value="UniProtKB-UniRule"/>
</dbReference>
<dbReference type="PROSITE" id="PS50011">
    <property type="entry name" value="PROTEIN_KINASE_DOM"/>
    <property type="match status" value="1"/>
</dbReference>
<dbReference type="Gene3D" id="1.10.510.10">
    <property type="entry name" value="Transferase(Phosphotransferase) domain 1"/>
    <property type="match status" value="1"/>
</dbReference>
<proteinExistence type="inferred from homology"/>
<organism evidence="8 9">
    <name type="scientific">Trypanosoma cruzi</name>
    <dbReference type="NCBI Taxonomy" id="5693"/>
    <lineage>
        <taxon>Eukaryota</taxon>
        <taxon>Discoba</taxon>
        <taxon>Euglenozoa</taxon>
        <taxon>Kinetoplastea</taxon>
        <taxon>Metakinetoplastina</taxon>
        <taxon>Trypanosomatida</taxon>
        <taxon>Trypanosomatidae</taxon>
        <taxon>Trypanosoma</taxon>
        <taxon>Schizotrypanum</taxon>
    </lineage>
</organism>
<dbReference type="CDD" id="cd14016">
    <property type="entry name" value="STKc_CK1"/>
    <property type="match status" value="1"/>
</dbReference>
<sequence>MAFVCHSFQGVPSNSSSLLMLLLFFLRKFFFSFFFFFPFVSSFFFFFFFYRRGGKQRCVPRRVMSKVSLIKEDGKSILNGTLIGGRFRLIERLGGGSFGEVYTGVHVHSGIHVAVKIEAPRKHSRAMLEYRIYSEFNECAVAVGFPQVYFGGRVGGYNVIVMDLLGPNLEQLFSICGRDFGVKTVCMIGIQIIQRIQCMHSMNYIHRDIKPENFVMGVGGHSQTVYVIDMGLSKRYRDSFTMRHIPWEDNKSLTGTARYVSINAHRGIQQSRRDDLESVAYLLFYFLRGSLPWQGLKSQPNDYRYTRICDMKAKTSSETLADGHPKEFARLLDYVRALKFEETPNYSFCLQLLNDVLTSRGETYDYQYSWLAKLDPRWAEETNDVESMEEEFLDVNASSMARYYHRPSSANASQYQTMTDEEFDRPFGQKGADNSWRLCDLYNIDLSF</sequence>
<evidence type="ECO:0000256" key="3">
    <source>
        <dbReference type="ARBA" id="ARBA00022840"/>
    </source>
</evidence>
<keyword evidence="3 4" id="KW-0067">ATP-binding</keyword>
<dbReference type="Pfam" id="PF00069">
    <property type="entry name" value="Pkinase"/>
    <property type="match status" value="1"/>
</dbReference>
<dbReference type="PROSITE" id="PS00107">
    <property type="entry name" value="PROTEIN_KINASE_ATP"/>
    <property type="match status" value="1"/>
</dbReference>
<dbReference type="GO" id="GO:0004674">
    <property type="term" value="F:protein serine/threonine kinase activity"/>
    <property type="evidence" value="ECO:0007669"/>
    <property type="project" value="UniProtKB-KW"/>
</dbReference>
<dbReference type="SMART" id="SM00220">
    <property type="entry name" value="S_TKc"/>
    <property type="match status" value="1"/>
</dbReference>
<evidence type="ECO:0000256" key="1">
    <source>
        <dbReference type="ARBA" id="ARBA00012513"/>
    </source>
</evidence>
<dbReference type="InterPro" id="IPR000719">
    <property type="entry name" value="Prot_kinase_dom"/>
</dbReference>
<keyword evidence="6" id="KW-0812">Transmembrane</keyword>
<keyword evidence="6" id="KW-0472">Membrane</keyword>
<feature type="transmembrane region" description="Helical" evidence="6">
    <location>
        <begin position="29"/>
        <end position="50"/>
    </location>
</feature>
<evidence type="ECO:0000313" key="9">
    <source>
        <dbReference type="Proteomes" id="UP000583944"/>
    </source>
</evidence>
<evidence type="ECO:0000256" key="4">
    <source>
        <dbReference type="PROSITE-ProRule" id="PRU10141"/>
    </source>
</evidence>
<dbReference type="InterPro" id="IPR011009">
    <property type="entry name" value="Kinase-like_dom_sf"/>
</dbReference>
<evidence type="ECO:0000259" key="7">
    <source>
        <dbReference type="PROSITE" id="PS50011"/>
    </source>
</evidence>
<dbReference type="EMBL" id="JABDHM010000001">
    <property type="protein sequence ID" value="KAF5226849.1"/>
    <property type="molecule type" value="Genomic_DNA"/>
</dbReference>
<dbReference type="InterPro" id="IPR017441">
    <property type="entry name" value="Protein_kinase_ATP_BS"/>
</dbReference>
<feature type="domain" description="Protein kinase" evidence="7">
    <location>
        <begin position="87"/>
        <end position="357"/>
    </location>
</feature>
<keyword evidence="6" id="KW-1133">Transmembrane helix</keyword>
<comment type="caution">
    <text evidence="8">The sequence shown here is derived from an EMBL/GenBank/DDBJ whole genome shotgun (WGS) entry which is preliminary data.</text>
</comment>
<evidence type="ECO:0000256" key="5">
    <source>
        <dbReference type="RuleBase" id="RU000304"/>
    </source>
</evidence>
<name>A0A7J6YK10_TRYCR</name>
<keyword evidence="8" id="KW-0418">Kinase</keyword>
<dbReference type="Proteomes" id="UP000583944">
    <property type="component" value="Unassembled WGS sequence"/>
</dbReference>
<evidence type="ECO:0000256" key="6">
    <source>
        <dbReference type="SAM" id="Phobius"/>
    </source>
</evidence>
<comment type="similarity">
    <text evidence="5">Belongs to the protein kinase superfamily.</text>
</comment>
<accession>A0A7J6YK10</accession>
<dbReference type="VEuPathDB" id="TriTrypDB:BCY84_01183"/>
<reference evidence="8 9" key="1">
    <citation type="journal article" date="2019" name="Genome Biol. Evol.">
        <title>Nanopore Sequencing Significantly Improves Genome Assembly of the Protozoan Parasite Trypanosoma cruzi.</title>
        <authorList>
            <person name="Diaz-Viraque F."/>
            <person name="Pita S."/>
            <person name="Greif G."/>
            <person name="de Souza R.C.M."/>
            <person name="Iraola G."/>
            <person name="Robello C."/>
        </authorList>
    </citation>
    <scope>NUCLEOTIDE SEQUENCE [LARGE SCALE GENOMIC DNA]</scope>
    <source>
        <strain evidence="8 9">Berenice</strain>
    </source>
</reference>
<evidence type="ECO:0000256" key="2">
    <source>
        <dbReference type="ARBA" id="ARBA00022741"/>
    </source>
</evidence>
<dbReference type="InterPro" id="IPR050235">
    <property type="entry name" value="CK1_Ser-Thr_kinase"/>
</dbReference>
<dbReference type="AlphaFoldDB" id="A0A7J6YK10"/>
<dbReference type="PROSITE" id="PS00108">
    <property type="entry name" value="PROTEIN_KINASE_ST"/>
    <property type="match status" value="1"/>
</dbReference>
<keyword evidence="2 4" id="KW-0547">Nucleotide-binding</keyword>
<dbReference type="EC" id="2.7.11.1" evidence="1"/>
<keyword evidence="8" id="KW-0808">Transferase</keyword>
<dbReference type="SUPFAM" id="SSF56112">
    <property type="entry name" value="Protein kinase-like (PK-like)"/>
    <property type="match status" value="1"/>
</dbReference>
<protein>
    <recommendedName>
        <fullName evidence="1">non-specific serine/threonine protein kinase</fullName>
        <ecNumber evidence="1">2.7.11.1</ecNumber>
    </recommendedName>
</protein>